<dbReference type="Proteomes" id="UP001499979">
    <property type="component" value="Unassembled WGS sequence"/>
</dbReference>
<proteinExistence type="predicted"/>
<accession>A0ABN1UCT5</accession>
<dbReference type="PANTHER" id="PTHR10000">
    <property type="entry name" value="PHOSPHOSERINE PHOSPHATASE"/>
    <property type="match status" value="1"/>
</dbReference>
<comment type="caution">
    <text evidence="1">The sequence shown here is derived from an EMBL/GenBank/DDBJ whole genome shotgun (WGS) entry which is preliminary data.</text>
</comment>
<reference evidence="1 2" key="1">
    <citation type="journal article" date="2019" name="Int. J. Syst. Evol. Microbiol.">
        <title>The Global Catalogue of Microorganisms (GCM) 10K type strain sequencing project: providing services to taxonomists for standard genome sequencing and annotation.</title>
        <authorList>
            <consortium name="The Broad Institute Genomics Platform"/>
            <consortium name="The Broad Institute Genome Sequencing Center for Infectious Disease"/>
            <person name="Wu L."/>
            <person name="Ma J."/>
        </authorList>
    </citation>
    <scope>NUCLEOTIDE SEQUENCE [LARGE SCALE GENOMIC DNA]</scope>
    <source>
        <strain evidence="1 2">JCM 11813</strain>
    </source>
</reference>
<keyword evidence="1" id="KW-0378">Hydrolase</keyword>
<dbReference type="Gene3D" id="3.40.50.1000">
    <property type="entry name" value="HAD superfamily/HAD-like"/>
    <property type="match status" value="1"/>
</dbReference>
<dbReference type="EMBL" id="BAAAJE010000006">
    <property type="protein sequence ID" value="GAA1138833.1"/>
    <property type="molecule type" value="Genomic_DNA"/>
</dbReference>
<dbReference type="InterPro" id="IPR023214">
    <property type="entry name" value="HAD_sf"/>
</dbReference>
<dbReference type="NCBIfam" id="TIGR01484">
    <property type="entry name" value="HAD-SF-IIB"/>
    <property type="match status" value="1"/>
</dbReference>
<evidence type="ECO:0000313" key="2">
    <source>
        <dbReference type="Proteomes" id="UP001499979"/>
    </source>
</evidence>
<dbReference type="GO" id="GO:0016787">
    <property type="term" value="F:hydrolase activity"/>
    <property type="evidence" value="ECO:0007669"/>
    <property type="project" value="UniProtKB-KW"/>
</dbReference>
<dbReference type="Gene3D" id="3.30.1240.10">
    <property type="match status" value="1"/>
</dbReference>
<protein>
    <submittedName>
        <fullName evidence="1">Cof-type HAD-IIB family hydrolase</fullName>
    </submittedName>
</protein>
<name>A0ABN1UCT5_9ACTN</name>
<evidence type="ECO:0000313" key="1">
    <source>
        <dbReference type="EMBL" id="GAA1138833.1"/>
    </source>
</evidence>
<dbReference type="RefSeq" id="WP_343907183.1">
    <property type="nucleotide sequence ID" value="NZ_BAAAJE010000006.1"/>
</dbReference>
<organism evidence="1 2">
    <name type="scientific">Nocardioides aquiterrae</name>
    <dbReference type="NCBI Taxonomy" id="203799"/>
    <lineage>
        <taxon>Bacteria</taxon>
        <taxon>Bacillati</taxon>
        <taxon>Actinomycetota</taxon>
        <taxon>Actinomycetes</taxon>
        <taxon>Propionibacteriales</taxon>
        <taxon>Nocardioidaceae</taxon>
        <taxon>Nocardioides</taxon>
    </lineage>
</organism>
<dbReference type="Pfam" id="PF08282">
    <property type="entry name" value="Hydrolase_3"/>
    <property type="match status" value="1"/>
</dbReference>
<dbReference type="PANTHER" id="PTHR10000:SF8">
    <property type="entry name" value="HAD SUPERFAMILY HYDROLASE-LIKE, TYPE 3"/>
    <property type="match status" value="1"/>
</dbReference>
<sequence>MNLSSAGTERTLYVSDLDGTLLSADGVLATDHARRLDRLVRDRGLLLTYATARSHLMAARALGAGWGTPAVVYNGAFTVHPGDGAIVRQHFLTADTVHAVLQAARHLGLMPLVFDYGTRDRVRWVSGQETAAVQRYLRDRPADPRFDPCGDWDGFRTAAVFYIAVIGDAPAIAELATRLAGERSRATVNVQRDTYHPMDTWLELTPAGVTKATEVRALADALGATRLVCFGDNSNDLPLFEIADESYAVANAAPHVRSAATGVIGDNTSGSVVEWLEKNAG</sequence>
<dbReference type="SUPFAM" id="SSF56784">
    <property type="entry name" value="HAD-like"/>
    <property type="match status" value="1"/>
</dbReference>
<dbReference type="InterPro" id="IPR006379">
    <property type="entry name" value="HAD-SF_hydro_IIB"/>
</dbReference>
<keyword evidence="2" id="KW-1185">Reference proteome</keyword>
<gene>
    <name evidence="1" type="ORF">GCM10009606_18210</name>
</gene>
<dbReference type="InterPro" id="IPR036412">
    <property type="entry name" value="HAD-like_sf"/>
</dbReference>